<evidence type="ECO:0000256" key="1">
    <source>
        <dbReference type="ARBA" id="ARBA00004571"/>
    </source>
</evidence>
<evidence type="ECO:0000256" key="13">
    <source>
        <dbReference type="ARBA" id="ARBA00023237"/>
    </source>
</evidence>
<evidence type="ECO:0000256" key="4">
    <source>
        <dbReference type="ARBA" id="ARBA00022452"/>
    </source>
</evidence>
<dbReference type="GO" id="GO:0006811">
    <property type="term" value="P:monoatomic ion transport"/>
    <property type="evidence" value="ECO:0007669"/>
    <property type="project" value="UniProtKB-KW"/>
</dbReference>
<keyword evidence="4" id="KW-1134">Transmembrane beta strand</keyword>
<dbReference type="GO" id="GO:0046930">
    <property type="term" value="C:pore complex"/>
    <property type="evidence" value="ECO:0007669"/>
    <property type="project" value="UniProtKB-KW"/>
</dbReference>
<dbReference type="Pfam" id="PF22461">
    <property type="entry name" value="SLBB_2"/>
    <property type="match status" value="1"/>
</dbReference>
<evidence type="ECO:0000256" key="7">
    <source>
        <dbReference type="ARBA" id="ARBA00022729"/>
    </source>
</evidence>
<evidence type="ECO:0000256" key="14">
    <source>
        <dbReference type="ARBA" id="ARBA00023288"/>
    </source>
</evidence>
<keyword evidence="10" id="KW-0626">Porin</keyword>
<dbReference type="InterPro" id="IPR049712">
    <property type="entry name" value="Poly_export"/>
</dbReference>
<feature type="domain" description="Polysaccharide export protein N-terminal" evidence="16">
    <location>
        <begin position="88"/>
        <end position="175"/>
    </location>
</feature>
<dbReference type="InterPro" id="IPR003715">
    <property type="entry name" value="Poly_export_N"/>
</dbReference>
<dbReference type="GO" id="GO:0009279">
    <property type="term" value="C:cell outer membrane"/>
    <property type="evidence" value="ECO:0007669"/>
    <property type="project" value="UniProtKB-SubCell"/>
</dbReference>
<dbReference type="PANTHER" id="PTHR33619:SF3">
    <property type="entry name" value="POLYSACCHARIDE EXPORT PROTEIN GFCE-RELATED"/>
    <property type="match status" value="1"/>
</dbReference>
<comment type="caution">
    <text evidence="18">The sequence shown here is derived from an EMBL/GenBank/DDBJ whole genome shotgun (WGS) entry which is preliminary data.</text>
</comment>
<evidence type="ECO:0000256" key="12">
    <source>
        <dbReference type="ARBA" id="ARBA00023139"/>
    </source>
</evidence>
<keyword evidence="6" id="KW-0812">Transmembrane</keyword>
<name>A0A1V3JAB7_9PAST</name>
<protein>
    <submittedName>
        <fullName evidence="18">Sugar ABC transporter substrate-binding protein</fullName>
    </submittedName>
</protein>
<gene>
    <name evidence="18" type="ORF">BKK54_00255</name>
</gene>
<dbReference type="Proteomes" id="UP000188481">
    <property type="component" value="Unassembled WGS sequence"/>
</dbReference>
<dbReference type="PROSITE" id="PS51257">
    <property type="entry name" value="PROKAR_LIPOPROTEIN"/>
    <property type="match status" value="1"/>
</dbReference>
<evidence type="ECO:0000313" key="18">
    <source>
        <dbReference type="EMBL" id="OOF52089.1"/>
    </source>
</evidence>
<dbReference type="Gene3D" id="3.10.560.10">
    <property type="entry name" value="Outer membrane lipoprotein wza domain like"/>
    <property type="match status" value="2"/>
</dbReference>
<feature type="chain" id="PRO_5011962748" evidence="15">
    <location>
        <begin position="22"/>
        <end position="396"/>
    </location>
</feature>
<evidence type="ECO:0000256" key="2">
    <source>
        <dbReference type="ARBA" id="ARBA00009450"/>
    </source>
</evidence>
<evidence type="ECO:0000256" key="6">
    <source>
        <dbReference type="ARBA" id="ARBA00022692"/>
    </source>
</evidence>
<dbReference type="GO" id="GO:0015288">
    <property type="term" value="F:porin activity"/>
    <property type="evidence" value="ECO:0007669"/>
    <property type="project" value="UniProtKB-KW"/>
</dbReference>
<comment type="subcellular location">
    <subcellularLocation>
        <location evidence="1">Cell outer membrane</location>
        <topology evidence="1">Multi-pass membrane protein</topology>
    </subcellularLocation>
</comment>
<keyword evidence="8" id="KW-0625">Polysaccharide transport</keyword>
<evidence type="ECO:0000256" key="8">
    <source>
        <dbReference type="ARBA" id="ARBA00023047"/>
    </source>
</evidence>
<proteinExistence type="inferred from homology"/>
<keyword evidence="9" id="KW-0406">Ion transport</keyword>
<evidence type="ECO:0000256" key="10">
    <source>
        <dbReference type="ARBA" id="ARBA00023114"/>
    </source>
</evidence>
<dbReference type="InterPro" id="IPR054765">
    <property type="entry name" value="SLBB_dom"/>
</dbReference>
<dbReference type="EMBL" id="MLHN01000001">
    <property type="protein sequence ID" value="OOF52089.1"/>
    <property type="molecule type" value="Genomic_DNA"/>
</dbReference>
<dbReference type="PANTHER" id="PTHR33619">
    <property type="entry name" value="POLYSACCHARIDE EXPORT PROTEIN GFCE-RELATED"/>
    <property type="match status" value="1"/>
</dbReference>
<evidence type="ECO:0000256" key="3">
    <source>
        <dbReference type="ARBA" id="ARBA00022448"/>
    </source>
</evidence>
<keyword evidence="5" id="KW-0762">Sugar transport</keyword>
<accession>A0A1V3JAB7</accession>
<feature type="signal peptide" evidence="15">
    <location>
        <begin position="1"/>
        <end position="21"/>
    </location>
</feature>
<dbReference type="RefSeq" id="WP_077540391.1">
    <property type="nucleotide sequence ID" value="NZ_MLHN01000001.1"/>
</dbReference>
<keyword evidence="12" id="KW-0564">Palmitate</keyword>
<evidence type="ECO:0000313" key="19">
    <source>
        <dbReference type="Proteomes" id="UP000188481"/>
    </source>
</evidence>
<evidence type="ECO:0000256" key="9">
    <source>
        <dbReference type="ARBA" id="ARBA00023065"/>
    </source>
</evidence>
<organism evidence="18 19">
    <name type="scientific">Rodentibacter genomosp. 1</name>
    <dbReference type="NCBI Taxonomy" id="1908264"/>
    <lineage>
        <taxon>Bacteria</taxon>
        <taxon>Pseudomonadati</taxon>
        <taxon>Pseudomonadota</taxon>
        <taxon>Gammaproteobacteria</taxon>
        <taxon>Pasteurellales</taxon>
        <taxon>Pasteurellaceae</taxon>
        <taxon>Rodentibacter</taxon>
    </lineage>
</organism>
<keyword evidence="3" id="KW-0813">Transport</keyword>
<evidence type="ECO:0000256" key="11">
    <source>
        <dbReference type="ARBA" id="ARBA00023136"/>
    </source>
</evidence>
<evidence type="ECO:0000256" key="5">
    <source>
        <dbReference type="ARBA" id="ARBA00022597"/>
    </source>
</evidence>
<evidence type="ECO:0000256" key="15">
    <source>
        <dbReference type="SAM" id="SignalP"/>
    </source>
</evidence>
<keyword evidence="14" id="KW-0449">Lipoprotein</keyword>
<dbReference type="GO" id="GO:0015159">
    <property type="term" value="F:polysaccharide transmembrane transporter activity"/>
    <property type="evidence" value="ECO:0007669"/>
    <property type="project" value="InterPro"/>
</dbReference>
<keyword evidence="19" id="KW-1185">Reference proteome</keyword>
<keyword evidence="13" id="KW-0998">Cell outer membrane</keyword>
<feature type="domain" description="SLBB" evidence="17">
    <location>
        <begin position="266"/>
        <end position="364"/>
    </location>
</feature>
<keyword evidence="11" id="KW-0472">Membrane</keyword>
<dbReference type="Pfam" id="PF02563">
    <property type="entry name" value="Poly_export"/>
    <property type="match status" value="1"/>
</dbReference>
<dbReference type="AlphaFoldDB" id="A0A1V3JAB7"/>
<dbReference type="STRING" id="1908264.BKK54_00255"/>
<comment type="similarity">
    <text evidence="2">Belongs to the BexD/CtrA/VexA family.</text>
</comment>
<evidence type="ECO:0000259" key="17">
    <source>
        <dbReference type="Pfam" id="PF22461"/>
    </source>
</evidence>
<dbReference type="Gene3D" id="3.30.1950.10">
    <property type="entry name" value="wza like domain"/>
    <property type="match status" value="1"/>
</dbReference>
<evidence type="ECO:0000259" key="16">
    <source>
        <dbReference type="Pfam" id="PF02563"/>
    </source>
</evidence>
<reference evidence="18 19" key="1">
    <citation type="submission" date="2016-10" db="EMBL/GenBank/DDBJ databases">
        <title>Rodentibacter gen. nov. and new species.</title>
        <authorList>
            <person name="Christensen H."/>
        </authorList>
    </citation>
    <scope>NUCLEOTIDE SEQUENCE [LARGE SCALE GENOMIC DNA]</scope>
    <source>
        <strain evidence="19">ppn416</strain>
    </source>
</reference>
<sequence length="396" mass="42571">MKNYQLKQVAMSLILTLGFSACSTLPTSGPSHSAVLKANQNRETSKFAGQVNVVELNDTLVQGMYLAQQNQKFSGFSGLGVDSGYAGAVNVGDVLEISIWEAPPAVLFGTTFSSEGQGSGHVTQLPSQMVNSNGTVTVPFVGNIRVAGKTPEIIQSQIVAALSRKANQPQAVVKVANNFSSDVTVIRQGSTVRMPLTANSERVLDAVAAVGGTTENIEDVTVQLTRGNQVKTLAFETLIADPAQNIMLRSGDVVSLLNTPYKFTGLGALGNNQQVRFSSSGITLAEAIGKMGGLIDTRSDPRGVFVFRYTPFTQLDYQVQQEWAAKGYSTGMDIPTVYRVNLLEPQAMFLLQRFPVQDKDIVYVSNAPLAEFQKFLRMIFSITLPATSTANSINNL</sequence>
<keyword evidence="7 15" id="KW-0732">Signal</keyword>